<keyword evidence="8" id="KW-1185">Reference proteome</keyword>
<keyword evidence="2" id="KW-0813">Transport</keyword>
<proteinExistence type="predicted"/>
<feature type="transmembrane region" description="Helical" evidence="6">
    <location>
        <begin position="204"/>
        <end position="225"/>
    </location>
</feature>
<dbReference type="PANTHER" id="PTHR43791:SF52">
    <property type="entry name" value="TRANSPORTER, PUTATIVE (AFU_ORTHOLOGUE AFUA_1G11820)-RELATED"/>
    <property type="match status" value="1"/>
</dbReference>
<organism evidence="7 8">
    <name type="scientific">Curvularia kusanoi</name>
    <name type="common">Cochliobolus kusanoi</name>
    <dbReference type="NCBI Taxonomy" id="90978"/>
    <lineage>
        <taxon>Eukaryota</taxon>
        <taxon>Fungi</taxon>
        <taxon>Dikarya</taxon>
        <taxon>Ascomycota</taxon>
        <taxon>Pezizomycotina</taxon>
        <taxon>Dothideomycetes</taxon>
        <taxon>Pleosporomycetidae</taxon>
        <taxon>Pleosporales</taxon>
        <taxon>Pleosporineae</taxon>
        <taxon>Pleosporaceae</taxon>
        <taxon>Curvularia</taxon>
    </lineage>
</organism>
<keyword evidence="5 6" id="KW-0472">Membrane</keyword>
<gene>
    <name evidence="7" type="ORF">E8E13_007598</name>
</gene>
<evidence type="ECO:0000313" key="8">
    <source>
        <dbReference type="Proteomes" id="UP000801428"/>
    </source>
</evidence>
<comment type="subcellular location">
    <subcellularLocation>
        <location evidence="1">Membrane</location>
        <topology evidence="1">Multi-pass membrane protein</topology>
    </subcellularLocation>
</comment>
<feature type="transmembrane region" description="Helical" evidence="6">
    <location>
        <begin position="237"/>
        <end position="260"/>
    </location>
</feature>
<reference evidence="7" key="1">
    <citation type="submission" date="2019-04" db="EMBL/GenBank/DDBJ databases">
        <title>Sequencing of skin fungus with MAO and IRED activity.</title>
        <authorList>
            <person name="Marsaioli A.J."/>
            <person name="Bonatto J.M.C."/>
            <person name="Reis Junior O."/>
        </authorList>
    </citation>
    <scope>NUCLEOTIDE SEQUENCE</scope>
    <source>
        <strain evidence="7">30M1</strain>
    </source>
</reference>
<evidence type="ECO:0000256" key="5">
    <source>
        <dbReference type="ARBA" id="ARBA00023136"/>
    </source>
</evidence>
<feature type="transmembrane region" description="Helical" evidence="6">
    <location>
        <begin position="144"/>
        <end position="163"/>
    </location>
</feature>
<feature type="transmembrane region" description="Helical" evidence="6">
    <location>
        <begin position="12"/>
        <end position="35"/>
    </location>
</feature>
<dbReference type="AlphaFoldDB" id="A0A9P4W7F4"/>
<evidence type="ECO:0000256" key="6">
    <source>
        <dbReference type="SAM" id="Phobius"/>
    </source>
</evidence>
<dbReference type="GO" id="GO:0022857">
    <property type="term" value="F:transmembrane transporter activity"/>
    <property type="evidence" value="ECO:0007669"/>
    <property type="project" value="InterPro"/>
</dbReference>
<protein>
    <recommendedName>
        <fullName evidence="9">MFS general substrate transporter</fullName>
    </recommendedName>
</protein>
<name>A0A9P4W7F4_CURKU</name>
<keyword evidence="4 6" id="KW-1133">Transmembrane helix</keyword>
<keyword evidence="3 6" id="KW-0812">Transmembrane</keyword>
<dbReference type="Proteomes" id="UP000801428">
    <property type="component" value="Unassembled WGS sequence"/>
</dbReference>
<evidence type="ECO:0000256" key="2">
    <source>
        <dbReference type="ARBA" id="ARBA00022448"/>
    </source>
</evidence>
<dbReference type="FunFam" id="1.20.1250.20:FF:000394">
    <property type="entry name" value="MFS general substrate transporter"/>
    <property type="match status" value="1"/>
</dbReference>
<dbReference type="PANTHER" id="PTHR43791">
    <property type="entry name" value="PERMEASE-RELATED"/>
    <property type="match status" value="1"/>
</dbReference>
<dbReference type="SUPFAM" id="SSF103473">
    <property type="entry name" value="MFS general substrate transporter"/>
    <property type="match status" value="1"/>
</dbReference>
<evidence type="ECO:0000313" key="7">
    <source>
        <dbReference type="EMBL" id="KAF3003627.1"/>
    </source>
</evidence>
<dbReference type="GO" id="GO:0016020">
    <property type="term" value="C:membrane"/>
    <property type="evidence" value="ECO:0007669"/>
    <property type="project" value="UniProtKB-SubCell"/>
</dbReference>
<evidence type="ECO:0008006" key="9">
    <source>
        <dbReference type="Google" id="ProtNLM"/>
    </source>
</evidence>
<evidence type="ECO:0000256" key="3">
    <source>
        <dbReference type="ARBA" id="ARBA00022692"/>
    </source>
</evidence>
<dbReference type="OrthoDB" id="310895at2759"/>
<comment type="caution">
    <text evidence="7">The sequence shown here is derived from an EMBL/GenBank/DDBJ whole genome shotgun (WGS) entry which is preliminary data.</text>
</comment>
<dbReference type="InterPro" id="IPR011701">
    <property type="entry name" value="MFS"/>
</dbReference>
<feature type="transmembrane region" description="Helical" evidence="6">
    <location>
        <begin position="120"/>
        <end position="137"/>
    </location>
</feature>
<dbReference type="InterPro" id="IPR036259">
    <property type="entry name" value="MFS_trans_sf"/>
</dbReference>
<evidence type="ECO:0000256" key="4">
    <source>
        <dbReference type="ARBA" id="ARBA00022989"/>
    </source>
</evidence>
<sequence length="293" mass="32593">MDGIQGYRAWRWLFIIEGVITIAISFVSFFIIVPFPENSEFLRPDEKALLLARLKDDGGVVTHDKLPMRRFVEIFKDWKIWAAVFIYLGGAENANSITSFQPTILKGIGYTSTGAQIRTIPIYLVAAIFSLSLAYLSEYLRKRYVFCTIGFLTMVVGLVVEIVQPKQPGVRYMGLFFMTAGAYLVMPLTIVWIAINVGTGYKRTIALGAISSFGNAGAFIGTNVFLKREEPKFRTGFSTGIGLATIGMIAATILFVGMYLENKRRDEKALSGISEEDAMGNLGEKHPDFRYGL</sequence>
<dbReference type="EMBL" id="SWKU01000009">
    <property type="protein sequence ID" value="KAF3003627.1"/>
    <property type="molecule type" value="Genomic_DNA"/>
</dbReference>
<feature type="transmembrane region" description="Helical" evidence="6">
    <location>
        <begin position="175"/>
        <end position="197"/>
    </location>
</feature>
<accession>A0A9P4W7F4</accession>
<dbReference type="Pfam" id="PF07690">
    <property type="entry name" value="MFS_1"/>
    <property type="match status" value="1"/>
</dbReference>
<evidence type="ECO:0000256" key="1">
    <source>
        <dbReference type="ARBA" id="ARBA00004141"/>
    </source>
</evidence>
<dbReference type="Gene3D" id="1.20.1250.20">
    <property type="entry name" value="MFS general substrate transporter like domains"/>
    <property type="match status" value="1"/>
</dbReference>